<proteinExistence type="predicted"/>
<feature type="transmembrane region" description="Helical" evidence="1">
    <location>
        <begin position="47"/>
        <end position="67"/>
    </location>
</feature>
<evidence type="ECO:0000313" key="3">
    <source>
        <dbReference type="Proteomes" id="UP001596977"/>
    </source>
</evidence>
<keyword evidence="1" id="KW-1133">Transmembrane helix</keyword>
<protein>
    <submittedName>
        <fullName evidence="2">Uncharacterized protein</fullName>
    </submittedName>
</protein>
<organism evidence="2 3">
    <name type="scientific">Sphingomonas canadensis</name>
    <dbReference type="NCBI Taxonomy" id="1219257"/>
    <lineage>
        <taxon>Bacteria</taxon>
        <taxon>Pseudomonadati</taxon>
        <taxon>Pseudomonadota</taxon>
        <taxon>Alphaproteobacteria</taxon>
        <taxon>Sphingomonadales</taxon>
        <taxon>Sphingomonadaceae</taxon>
        <taxon>Sphingomonas</taxon>
    </lineage>
</organism>
<keyword evidence="1" id="KW-0472">Membrane</keyword>
<reference evidence="3" key="1">
    <citation type="journal article" date="2019" name="Int. J. Syst. Evol. Microbiol.">
        <title>The Global Catalogue of Microorganisms (GCM) 10K type strain sequencing project: providing services to taxonomists for standard genome sequencing and annotation.</title>
        <authorList>
            <consortium name="The Broad Institute Genomics Platform"/>
            <consortium name="The Broad Institute Genome Sequencing Center for Infectious Disease"/>
            <person name="Wu L."/>
            <person name="Ma J."/>
        </authorList>
    </citation>
    <scope>NUCLEOTIDE SEQUENCE [LARGE SCALE GENOMIC DNA]</scope>
    <source>
        <strain evidence="3">CCUG 62982</strain>
    </source>
</reference>
<accession>A0ABW3H9G4</accession>
<gene>
    <name evidence="2" type="ORF">ACFQ1E_10605</name>
</gene>
<dbReference type="Proteomes" id="UP001596977">
    <property type="component" value="Unassembled WGS sequence"/>
</dbReference>
<evidence type="ECO:0000313" key="2">
    <source>
        <dbReference type="EMBL" id="MFD0946788.1"/>
    </source>
</evidence>
<dbReference type="RefSeq" id="WP_264944111.1">
    <property type="nucleotide sequence ID" value="NZ_JAPDRA010000004.1"/>
</dbReference>
<dbReference type="EMBL" id="JBHTJG010000004">
    <property type="protein sequence ID" value="MFD0946788.1"/>
    <property type="molecule type" value="Genomic_DNA"/>
</dbReference>
<name>A0ABW3H9G4_9SPHN</name>
<keyword evidence="3" id="KW-1185">Reference proteome</keyword>
<sequence length="85" mass="9316">MTTPPEPEARDTDTVARNRYLAMNAVNILAVAGAVFGLVIAGRAQRWELTVLGGAILLSSLWMMAVVPRAMARRWRTPPEQPADQ</sequence>
<feature type="transmembrane region" description="Helical" evidence="1">
    <location>
        <begin position="20"/>
        <end position="41"/>
    </location>
</feature>
<evidence type="ECO:0000256" key="1">
    <source>
        <dbReference type="SAM" id="Phobius"/>
    </source>
</evidence>
<keyword evidence="1" id="KW-0812">Transmembrane</keyword>
<comment type="caution">
    <text evidence="2">The sequence shown here is derived from an EMBL/GenBank/DDBJ whole genome shotgun (WGS) entry which is preliminary data.</text>
</comment>